<keyword evidence="3" id="KW-1185">Reference proteome</keyword>
<dbReference type="AlphaFoldDB" id="A0A5B8XWZ5"/>
<dbReference type="RefSeq" id="WP_146963470.1">
    <property type="nucleotide sequence ID" value="NZ_CP042467.1"/>
</dbReference>
<dbReference type="Gene3D" id="2.60.120.200">
    <property type="match status" value="1"/>
</dbReference>
<feature type="compositionally biased region" description="Polar residues" evidence="1">
    <location>
        <begin position="42"/>
        <end position="78"/>
    </location>
</feature>
<dbReference type="PROSITE" id="PS51257">
    <property type="entry name" value="PROKAR_LIPOPROTEIN"/>
    <property type="match status" value="1"/>
</dbReference>
<reference evidence="2 3" key="1">
    <citation type="submission" date="2019-08" db="EMBL/GenBank/DDBJ databases">
        <authorList>
            <person name="Liang Q."/>
        </authorList>
    </citation>
    <scope>NUCLEOTIDE SEQUENCE [LARGE SCALE GENOMIC DNA]</scope>
    <source>
        <strain evidence="2 3">V1718</strain>
    </source>
</reference>
<sequence>MRDFKTVILATALGLALSCSSDSESTTPGPDQDQGLPDAAEQDQSSPDIPNSNTVPDSGTPDSGTDQDQPDANPNAGTLSERYPNDEGIEADPAVLFFDDFESGWGRWDAPSQDTRYLTMQSNDSANSGNGYLQSRVTRQDLQETEYISSQSRVGFDRQEEIYWRFYARMPVVAPNPHHWVRVSAGNAEWDRSGLANTVPAGEDGFWFDFDINNDDVFNFYVYWHEMRSGRCNDGSTTPGCAGDQGTTYHYGNVFQPPEQTPYPRNEWFCVEMRAKANTPNQYDGELTFWIDDELVGDYRQGHPDGTWLRANFHTDGCDFSACTDPMPFEGFNFRTSPEVGFKSVILDAYYERNSSNNKRQALEDRGLTVSDEQIIHYDDVVVATERIGCR</sequence>
<dbReference type="OrthoDB" id="251863at2"/>
<dbReference type="Proteomes" id="UP000321595">
    <property type="component" value="Chromosome"/>
</dbReference>
<feature type="region of interest" description="Disordered" evidence="1">
    <location>
        <begin position="19"/>
        <end position="86"/>
    </location>
</feature>
<dbReference type="EMBL" id="CP042467">
    <property type="protein sequence ID" value="QED30090.1"/>
    <property type="molecule type" value="Genomic_DNA"/>
</dbReference>
<gene>
    <name evidence="2" type="ORF">FRD01_23205</name>
</gene>
<protein>
    <submittedName>
        <fullName evidence="2">Uncharacterized protein</fullName>
    </submittedName>
</protein>
<name>A0A5B8XWZ5_9DELT</name>
<evidence type="ECO:0000313" key="2">
    <source>
        <dbReference type="EMBL" id="QED30090.1"/>
    </source>
</evidence>
<evidence type="ECO:0000313" key="3">
    <source>
        <dbReference type="Proteomes" id="UP000321595"/>
    </source>
</evidence>
<dbReference type="KEGG" id="bbae:FRD01_23205"/>
<evidence type="ECO:0000256" key="1">
    <source>
        <dbReference type="SAM" id="MobiDB-lite"/>
    </source>
</evidence>
<feature type="compositionally biased region" description="Polar residues" evidence="1">
    <location>
        <begin position="19"/>
        <end position="29"/>
    </location>
</feature>
<organism evidence="2 3">
    <name type="scientific">Microvenator marinus</name>
    <dbReference type="NCBI Taxonomy" id="2600177"/>
    <lineage>
        <taxon>Bacteria</taxon>
        <taxon>Deltaproteobacteria</taxon>
        <taxon>Bradymonadales</taxon>
        <taxon>Microvenatoraceae</taxon>
        <taxon>Microvenator</taxon>
    </lineage>
</organism>
<accession>A0A5B8XWZ5</accession>
<proteinExistence type="predicted"/>